<protein>
    <recommendedName>
        <fullName evidence="5">Thiamin pyrophosphokinase thiamin-binding domain-containing protein</fullName>
    </recommendedName>
</protein>
<feature type="domain" description="Thiamin pyrophosphokinase thiamin-binding" evidence="5">
    <location>
        <begin position="187"/>
        <end position="255"/>
    </location>
</feature>
<dbReference type="InterPro" id="IPR007371">
    <property type="entry name" value="TPK_catalytic"/>
</dbReference>
<dbReference type="GO" id="GO:0030975">
    <property type="term" value="F:thiamine binding"/>
    <property type="evidence" value="ECO:0007669"/>
    <property type="project" value="InterPro"/>
</dbReference>
<dbReference type="GO" id="GO:0005524">
    <property type="term" value="F:ATP binding"/>
    <property type="evidence" value="ECO:0007669"/>
    <property type="project" value="UniProtKB-KW"/>
</dbReference>
<dbReference type="EMBL" id="OU892279">
    <property type="protein sequence ID" value="CAG9766798.1"/>
    <property type="molecule type" value="Genomic_DNA"/>
</dbReference>
<dbReference type="GO" id="GO:0004788">
    <property type="term" value="F:thiamine diphosphokinase activity"/>
    <property type="evidence" value="ECO:0007669"/>
    <property type="project" value="InterPro"/>
</dbReference>
<dbReference type="Gene3D" id="2.60.120.320">
    <property type="entry name" value="Thiamin pyrophosphokinase, thiamin-binding domain"/>
    <property type="match status" value="1"/>
</dbReference>
<dbReference type="SUPFAM" id="SSF63999">
    <property type="entry name" value="Thiamin pyrophosphokinase, catalytic domain"/>
    <property type="match status" value="1"/>
</dbReference>
<dbReference type="CDD" id="cd07995">
    <property type="entry name" value="TPK"/>
    <property type="match status" value="1"/>
</dbReference>
<dbReference type="GO" id="GO:0016301">
    <property type="term" value="F:kinase activity"/>
    <property type="evidence" value="ECO:0007669"/>
    <property type="project" value="UniProtKB-KW"/>
</dbReference>
<dbReference type="FunFam" id="3.40.50.10240:FF:000006">
    <property type="entry name" value="Thiamin pyrophosphokinase 1"/>
    <property type="match status" value="1"/>
</dbReference>
<dbReference type="AlphaFoldDB" id="A0A9N9QEA7"/>
<dbReference type="GO" id="GO:0006772">
    <property type="term" value="P:thiamine metabolic process"/>
    <property type="evidence" value="ECO:0007669"/>
    <property type="project" value="InterPro"/>
</dbReference>
<keyword evidence="1" id="KW-0808">Transferase</keyword>
<gene>
    <name evidence="6" type="ORF">CEUTPL_LOCUS7370</name>
</gene>
<dbReference type="Pfam" id="PF04263">
    <property type="entry name" value="TPK_catalytic"/>
    <property type="match status" value="1"/>
</dbReference>
<dbReference type="Gene3D" id="3.40.50.10240">
    <property type="entry name" value="Thiamin pyrophosphokinase, catalytic domain"/>
    <property type="match status" value="1"/>
</dbReference>
<evidence type="ECO:0000256" key="3">
    <source>
        <dbReference type="ARBA" id="ARBA00022777"/>
    </source>
</evidence>
<evidence type="ECO:0000256" key="2">
    <source>
        <dbReference type="ARBA" id="ARBA00022741"/>
    </source>
</evidence>
<dbReference type="NCBIfam" id="TIGR01378">
    <property type="entry name" value="thi_PPkinase"/>
    <property type="match status" value="1"/>
</dbReference>
<dbReference type="InterPro" id="IPR007373">
    <property type="entry name" value="Thiamin_PyroPKinase_B1-bd"/>
</dbReference>
<dbReference type="PANTHER" id="PTHR13622:SF8">
    <property type="entry name" value="THIAMIN PYROPHOSPHOKINASE 1"/>
    <property type="match status" value="1"/>
</dbReference>
<proteinExistence type="predicted"/>
<sequence length="265" mass="29906">MNATENNIKLWSPCEDIFNSICRAKQNYAIVILNCRISLNIDHRRILYLWAHAKVRVTVDGGLDRWLTWVQAHEYQVSDVYAPDLITGDMDSLSLGLLQYFENKDSKIVKTPEQNETDFTKSLKELQKHCDDEGIEIDSIYVLADTSGRLDQILANINTLFKAAAFMENKNIYQIASTSLTWLLAPGNHKITIPQTLRDQNAWCSLIPIGEPCIVSSKGLKWNLDETKLSFGGLVSTSNTYNGEPFVTVTTDGFLVWSMGIEPLL</sequence>
<evidence type="ECO:0000256" key="4">
    <source>
        <dbReference type="ARBA" id="ARBA00022840"/>
    </source>
</evidence>
<keyword evidence="4" id="KW-0067">ATP-binding</keyword>
<dbReference type="InterPro" id="IPR006282">
    <property type="entry name" value="Thi_PPkinase"/>
</dbReference>
<organism evidence="6 7">
    <name type="scientific">Ceutorhynchus assimilis</name>
    <name type="common">cabbage seed weevil</name>
    <dbReference type="NCBI Taxonomy" id="467358"/>
    <lineage>
        <taxon>Eukaryota</taxon>
        <taxon>Metazoa</taxon>
        <taxon>Ecdysozoa</taxon>
        <taxon>Arthropoda</taxon>
        <taxon>Hexapoda</taxon>
        <taxon>Insecta</taxon>
        <taxon>Pterygota</taxon>
        <taxon>Neoptera</taxon>
        <taxon>Endopterygota</taxon>
        <taxon>Coleoptera</taxon>
        <taxon>Polyphaga</taxon>
        <taxon>Cucujiformia</taxon>
        <taxon>Curculionidae</taxon>
        <taxon>Ceutorhynchinae</taxon>
        <taxon>Ceutorhynchus</taxon>
    </lineage>
</organism>
<keyword evidence="2" id="KW-0547">Nucleotide-binding</keyword>
<keyword evidence="3" id="KW-0418">Kinase</keyword>
<evidence type="ECO:0000313" key="6">
    <source>
        <dbReference type="EMBL" id="CAG9766798.1"/>
    </source>
</evidence>
<dbReference type="PANTHER" id="PTHR13622">
    <property type="entry name" value="THIAMIN PYROPHOSPHOKINASE"/>
    <property type="match status" value="1"/>
</dbReference>
<evidence type="ECO:0000259" key="5">
    <source>
        <dbReference type="SMART" id="SM00983"/>
    </source>
</evidence>
<evidence type="ECO:0000256" key="1">
    <source>
        <dbReference type="ARBA" id="ARBA00022679"/>
    </source>
</evidence>
<name>A0A9N9QEA7_9CUCU</name>
<dbReference type="Proteomes" id="UP001152799">
    <property type="component" value="Chromosome 3"/>
</dbReference>
<dbReference type="InterPro" id="IPR036371">
    <property type="entry name" value="TPK_B1-bd_sf"/>
</dbReference>
<keyword evidence="7" id="KW-1185">Reference proteome</keyword>
<dbReference type="SUPFAM" id="SSF63862">
    <property type="entry name" value="Thiamin pyrophosphokinase, substrate-binding domain"/>
    <property type="match status" value="1"/>
</dbReference>
<reference evidence="6" key="1">
    <citation type="submission" date="2022-01" db="EMBL/GenBank/DDBJ databases">
        <authorList>
            <person name="King R."/>
        </authorList>
    </citation>
    <scope>NUCLEOTIDE SEQUENCE</scope>
</reference>
<dbReference type="SMART" id="SM00983">
    <property type="entry name" value="TPK_B1_binding"/>
    <property type="match status" value="1"/>
</dbReference>
<dbReference type="GO" id="GO:0009229">
    <property type="term" value="P:thiamine diphosphate biosynthetic process"/>
    <property type="evidence" value="ECO:0007669"/>
    <property type="project" value="InterPro"/>
</dbReference>
<dbReference type="FunFam" id="2.60.120.320:FF:000001">
    <property type="entry name" value="Thiamine pyrophosphokinase"/>
    <property type="match status" value="1"/>
</dbReference>
<dbReference type="Pfam" id="PF04265">
    <property type="entry name" value="TPK_B1_binding"/>
    <property type="match status" value="1"/>
</dbReference>
<accession>A0A9N9QEA7</accession>
<dbReference type="OrthoDB" id="25149at2759"/>
<evidence type="ECO:0000313" key="7">
    <source>
        <dbReference type="Proteomes" id="UP001152799"/>
    </source>
</evidence>
<dbReference type="InterPro" id="IPR036759">
    <property type="entry name" value="TPK_catalytic_sf"/>
</dbReference>